<sequence>MLGSAEREMAPDNMENKLQISHRELPALEQHDAKYPADVAEEEKHMDQEAMVYGRVDLQLQGMKSEPAVRGDSDHMDAVGGGQGIAISRGICKLKWTCIAKQDYNVNIASGIVAYEFRGVRKMQVTKQAWMIPNIPIPWLEKRGRSIEHEPGTMAGQRKHHTSCWNLG</sequence>
<dbReference type="EMBL" id="OZ023719">
    <property type="protein sequence ID" value="CAK9868235.1"/>
    <property type="molecule type" value="Genomic_DNA"/>
</dbReference>
<name>A0ABP1B080_9BRYO</name>
<accession>A0ABP1B080</accession>
<keyword evidence="2" id="KW-1185">Reference proteome</keyword>
<proteinExistence type="predicted"/>
<organism evidence="1 2">
    <name type="scientific">Sphagnum jensenii</name>
    <dbReference type="NCBI Taxonomy" id="128206"/>
    <lineage>
        <taxon>Eukaryota</taxon>
        <taxon>Viridiplantae</taxon>
        <taxon>Streptophyta</taxon>
        <taxon>Embryophyta</taxon>
        <taxon>Bryophyta</taxon>
        <taxon>Sphagnophytina</taxon>
        <taxon>Sphagnopsida</taxon>
        <taxon>Sphagnales</taxon>
        <taxon>Sphagnaceae</taxon>
        <taxon>Sphagnum</taxon>
    </lineage>
</organism>
<reference evidence="1" key="1">
    <citation type="submission" date="2024-03" db="EMBL/GenBank/DDBJ databases">
        <authorList>
            <consortium name="ELIXIR-Norway"/>
            <consortium name="Elixir Norway"/>
        </authorList>
    </citation>
    <scope>NUCLEOTIDE SEQUENCE</scope>
</reference>
<evidence type="ECO:0000313" key="1">
    <source>
        <dbReference type="EMBL" id="CAK9868235.1"/>
    </source>
</evidence>
<evidence type="ECO:0000313" key="2">
    <source>
        <dbReference type="Proteomes" id="UP001497522"/>
    </source>
</evidence>
<dbReference type="Proteomes" id="UP001497522">
    <property type="component" value="Chromosome 18"/>
</dbReference>
<gene>
    <name evidence="1" type="ORF">CSSPJE1EN2_LOCUS11230</name>
</gene>
<protein>
    <submittedName>
        <fullName evidence="1">Uncharacterized protein</fullName>
    </submittedName>
</protein>